<dbReference type="STRING" id="554065.E1Z781"/>
<dbReference type="eggNOG" id="KOG2410">
    <property type="taxonomic scope" value="Eukaryota"/>
</dbReference>
<evidence type="ECO:0000313" key="2">
    <source>
        <dbReference type="EMBL" id="EFN58127.1"/>
    </source>
</evidence>
<dbReference type="EMBL" id="GL433838">
    <property type="protein sequence ID" value="EFN58127.1"/>
    <property type="molecule type" value="Genomic_DNA"/>
</dbReference>
<organism evidence="3">
    <name type="scientific">Chlorella variabilis</name>
    <name type="common">Green alga</name>
    <dbReference type="NCBI Taxonomy" id="554065"/>
    <lineage>
        <taxon>Eukaryota</taxon>
        <taxon>Viridiplantae</taxon>
        <taxon>Chlorophyta</taxon>
        <taxon>core chlorophytes</taxon>
        <taxon>Trebouxiophyceae</taxon>
        <taxon>Chlorellales</taxon>
        <taxon>Chlorellaceae</taxon>
        <taxon>Chlorella clade</taxon>
        <taxon>Chlorella</taxon>
    </lineage>
</organism>
<evidence type="ECO:0000313" key="3">
    <source>
        <dbReference type="Proteomes" id="UP000008141"/>
    </source>
</evidence>
<dbReference type="KEGG" id="cvr:CHLNCDRAFT_141866"/>
<dbReference type="Pfam" id="PF01019">
    <property type="entry name" value="G_glu_transpept"/>
    <property type="match status" value="1"/>
</dbReference>
<dbReference type="AlphaFoldDB" id="E1Z781"/>
<name>E1Z781_CHLVA</name>
<keyword evidence="1" id="KW-1133">Transmembrane helix</keyword>
<dbReference type="InterPro" id="IPR029055">
    <property type="entry name" value="Ntn_hydrolases_N"/>
</dbReference>
<accession>E1Z781</accession>
<dbReference type="SUPFAM" id="SSF56235">
    <property type="entry name" value="N-terminal nucleophile aminohydrolases (Ntn hydrolases)"/>
    <property type="match status" value="1"/>
</dbReference>
<reference evidence="2 3" key="1">
    <citation type="journal article" date="2010" name="Plant Cell">
        <title>The Chlorella variabilis NC64A genome reveals adaptation to photosymbiosis, coevolution with viruses, and cryptic sex.</title>
        <authorList>
            <person name="Blanc G."/>
            <person name="Duncan G."/>
            <person name="Agarkova I."/>
            <person name="Borodovsky M."/>
            <person name="Gurnon J."/>
            <person name="Kuo A."/>
            <person name="Lindquist E."/>
            <person name="Lucas S."/>
            <person name="Pangilinan J."/>
            <person name="Polle J."/>
            <person name="Salamov A."/>
            <person name="Terry A."/>
            <person name="Yamada T."/>
            <person name="Dunigan D.D."/>
            <person name="Grigoriev I.V."/>
            <person name="Claverie J.M."/>
            <person name="Van Etten J.L."/>
        </authorList>
    </citation>
    <scope>NUCLEOTIDE SEQUENCE [LARGE SCALE GENOMIC DNA]</scope>
    <source>
        <strain evidence="2 3">NC64A</strain>
    </source>
</reference>
<dbReference type="InParanoid" id="E1Z781"/>
<gene>
    <name evidence="2" type="ORF">CHLNCDRAFT_141866</name>
</gene>
<dbReference type="GeneID" id="17357541"/>
<feature type="transmembrane region" description="Helical" evidence="1">
    <location>
        <begin position="59"/>
        <end position="80"/>
    </location>
</feature>
<keyword evidence="1" id="KW-0472">Membrane</keyword>
<proteinExistence type="predicted"/>
<sequence length="203" mass="20637">MAASGGDRFGVPTAFGSGIELTTVTSDDDQMWGAGKGLLENGQQTMLQRVRQRVSHRPLATILIGITGLLLLALVAAAAYSSGRHSVALGVTGCAGISQPTTPGDTVAPEGSISSSFEAQHDFRGRPRSVAARGGVVAADHGRCSDIGAEVLRDGGNAVDAAVATVLCQGIYNPMASGAGGGHFMLIRRAPCGAAKELQHATE</sequence>
<keyword evidence="1" id="KW-0812">Transmembrane</keyword>
<protein>
    <recommendedName>
        <fullName evidence="4">Gamma-glutamyltransferase</fullName>
    </recommendedName>
</protein>
<dbReference type="Proteomes" id="UP000008141">
    <property type="component" value="Unassembled WGS sequence"/>
</dbReference>
<evidence type="ECO:0008006" key="4">
    <source>
        <dbReference type="Google" id="ProtNLM"/>
    </source>
</evidence>
<keyword evidence="3" id="KW-1185">Reference proteome</keyword>
<dbReference type="GO" id="GO:0036374">
    <property type="term" value="F:glutathione hydrolase activity"/>
    <property type="evidence" value="ECO:0007669"/>
    <property type="project" value="InterPro"/>
</dbReference>
<dbReference type="GO" id="GO:0005886">
    <property type="term" value="C:plasma membrane"/>
    <property type="evidence" value="ECO:0007669"/>
    <property type="project" value="TreeGrafter"/>
</dbReference>
<evidence type="ECO:0000256" key="1">
    <source>
        <dbReference type="SAM" id="Phobius"/>
    </source>
</evidence>
<dbReference type="PANTHER" id="PTHR11686">
    <property type="entry name" value="GAMMA GLUTAMYL TRANSPEPTIDASE"/>
    <property type="match status" value="1"/>
</dbReference>
<dbReference type="OrthoDB" id="1081007at2759"/>
<dbReference type="PANTHER" id="PTHR11686:SF9">
    <property type="entry name" value="RE13973P"/>
    <property type="match status" value="1"/>
</dbReference>
<dbReference type="RefSeq" id="XP_005850229.1">
    <property type="nucleotide sequence ID" value="XM_005850167.1"/>
</dbReference>
<dbReference type="InterPro" id="IPR000101">
    <property type="entry name" value="GGT_peptidase"/>
</dbReference>
<dbReference type="GO" id="GO:0006751">
    <property type="term" value="P:glutathione catabolic process"/>
    <property type="evidence" value="ECO:0007669"/>
    <property type="project" value="InterPro"/>
</dbReference>